<dbReference type="RefSeq" id="WP_301341981.1">
    <property type="nucleotide sequence ID" value="NZ_CP124072.1"/>
</dbReference>
<sequence length="112" mass="12841">MELNEYQEKAKKTARYKNKKEELILTTLGLAGETGEVVEKIKKLGRDKNYIIDDEYLISIKKELGDVLWYLSSLSNNLGITLEDVALTNLRKIQKRHENGTINGEGDDREDI</sequence>
<dbReference type="PIRSF" id="PIRSF006639">
    <property type="entry name" value="UCP006639_pph"/>
    <property type="match status" value="1"/>
</dbReference>
<accession>A0ABY9EBH6</accession>
<dbReference type="InterPro" id="IPR011379">
    <property type="entry name" value="MazG-related_GP37"/>
</dbReference>
<evidence type="ECO:0000313" key="3">
    <source>
        <dbReference type="Proteomes" id="UP001304851"/>
    </source>
</evidence>
<dbReference type="Proteomes" id="UP001304851">
    <property type="component" value="Chromosome"/>
</dbReference>
<dbReference type="InterPro" id="IPR004518">
    <property type="entry name" value="MazG-like_dom"/>
</dbReference>
<proteinExistence type="predicted"/>
<dbReference type="Gene3D" id="1.10.287.1080">
    <property type="entry name" value="MazG-like"/>
    <property type="match status" value="1"/>
</dbReference>
<dbReference type="EMBL" id="CP124072">
    <property type="protein sequence ID" value="WKC91221.1"/>
    <property type="molecule type" value="Genomic_DNA"/>
</dbReference>
<keyword evidence="3" id="KW-1185">Reference proteome</keyword>
<evidence type="ECO:0000313" key="2">
    <source>
        <dbReference type="EMBL" id="WKC91221.1"/>
    </source>
</evidence>
<dbReference type="Pfam" id="PF03819">
    <property type="entry name" value="MazG"/>
    <property type="match status" value="1"/>
</dbReference>
<evidence type="ECO:0000259" key="1">
    <source>
        <dbReference type="Pfam" id="PF03819"/>
    </source>
</evidence>
<reference evidence="2" key="1">
    <citation type="submission" date="2023-04" db="EMBL/GenBank/DDBJ databases">
        <title>Genome sequencing of multiple Borrelia sensu lato isolates spanning a world-wide range of genetic and epidemiological diversity.</title>
        <authorList>
            <person name="Mongodin E.F."/>
            <person name="Fraser C.M."/>
            <person name="Rudenko N."/>
            <person name="Golovchenko M."/>
            <person name="Margos G."/>
            <person name="Fingerle V."/>
            <person name="Marques A."/>
            <person name="Kawabata H."/>
            <person name="Lopes de Carvalho I."/>
            <person name="Norte C."/>
            <person name="Nuncio S."/>
            <person name="Schutzer S.E."/>
            <person name="Luft B."/>
            <person name="Qiu W."/>
            <person name="Casjens S.R."/>
        </authorList>
    </citation>
    <scope>NUCLEOTIDE SEQUENCE [LARGE SCALE GENOMIC DNA]</scope>
    <source>
        <strain evidence="2">SCGT-18</strain>
    </source>
</reference>
<name>A0ABY9EBH6_9SPIR</name>
<dbReference type="SUPFAM" id="SSF101386">
    <property type="entry name" value="all-alpha NTP pyrophosphatases"/>
    <property type="match status" value="1"/>
</dbReference>
<protein>
    <submittedName>
        <fullName evidence="2">Nucleoside triphosphate pyrophosphohydrolase family protein</fullName>
    </submittedName>
</protein>
<dbReference type="CDD" id="cd11541">
    <property type="entry name" value="NTP-PPase_u4"/>
    <property type="match status" value="1"/>
</dbReference>
<feature type="domain" description="NTP pyrophosphohydrolase MazG-like" evidence="1">
    <location>
        <begin position="26"/>
        <end position="99"/>
    </location>
</feature>
<gene>
    <name evidence="2" type="ORF">QIA18_04135</name>
</gene>
<organism evidence="2 3">
    <name type="scientific">Borreliella carolinensis</name>
    <dbReference type="NCBI Taxonomy" id="478174"/>
    <lineage>
        <taxon>Bacteria</taxon>
        <taxon>Pseudomonadati</taxon>
        <taxon>Spirochaetota</taxon>
        <taxon>Spirochaetia</taxon>
        <taxon>Spirochaetales</taxon>
        <taxon>Borreliaceae</taxon>
        <taxon>Borreliella</taxon>
    </lineage>
</organism>